<dbReference type="AlphaFoldDB" id="A0AAW7DEL1"/>
<comment type="caution">
    <text evidence="2">The sequence shown here is derived from an EMBL/GenBank/DDBJ whole genome shotgun (WGS) entry which is preliminary data.</text>
</comment>
<evidence type="ECO:0008006" key="4">
    <source>
        <dbReference type="Google" id="ProtNLM"/>
    </source>
</evidence>
<keyword evidence="1" id="KW-0732">Signal</keyword>
<protein>
    <recommendedName>
        <fullName evidence="4">MORN repeat variant</fullName>
    </recommendedName>
</protein>
<dbReference type="EMBL" id="JACALR010000001">
    <property type="protein sequence ID" value="MDM1550285.1"/>
    <property type="molecule type" value="Genomic_DNA"/>
</dbReference>
<evidence type="ECO:0000313" key="3">
    <source>
        <dbReference type="Proteomes" id="UP001173578"/>
    </source>
</evidence>
<evidence type="ECO:0000313" key="2">
    <source>
        <dbReference type="EMBL" id="MDM1550285.1"/>
    </source>
</evidence>
<reference evidence="2" key="1">
    <citation type="submission" date="2020-06" db="EMBL/GenBank/DDBJ databases">
        <authorList>
            <person name="Dong N."/>
        </authorList>
    </citation>
    <scope>NUCLEOTIDE SEQUENCE</scope>
    <source>
        <strain evidence="2">210</strain>
    </source>
</reference>
<dbReference type="Proteomes" id="UP001173578">
    <property type="component" value="Unassembled WGS sequence"/>
</dbReference>
<feature type="signal peptide" evidence="1">
    <location>
        <begin position="1"/>
        <end position="18"/>
    </location>
</feature>
<gene>
    <name evidence="2" type="ORF">HX095_03590</name>
</gene>
<organism evidence="2 3">
    <name type="scientific">Empedobacter falsenii</name>
    <dbReference type="NCBI Taxonomy" id="343874"/>
    <lineage>
        <taxon>Bacteria</taxon>
        <taxon>Pseudomonadati</taxon>
        <taxon>Bacteroidota</taxon>
        <taxon>Flavobacteriia</taxon>
        <taxon>Flavobacteriales</taxon>
        <taxon>Weeksellaceae</taxon>
        <taxon>Empedobacter</taxon>
    </lineage>
</organism>
<dbReference type="RefSeq" id="WP_286485027.1">
    <property type="nucleotide sequence ID" value="NZ_JACALR010000001.1"/>
</dbReference>
<reference evidence="2" key="2">
    <citation type="journal article" date="2022" name="Sci. Total Environ.">
        <title>Prevalence, transmission, and molecular epidemiology of tet(X)-positive bacteria among humans, animals, and environmental niches in China: An epidemiological, and genomic-based study.</title>
        <authorList>
            <person name="Dong N."/>
            <person name="Zeng Y."/>
            <person name="Cai C."/>
            <person name="Sun C."/>
            <person name="Lu J."/>
            <person name="Liu C."/>
            <person name="Zhou H."/>
            <person name="Sun Q."/>
            <person name="Shu L."/>
            <person name="Wang H."/>
            <person name="Wang Y."/>
            <person name="Wang S."/>
            <person name="Wu C."/>
            <person name="Chan E.W."/>
            <person name="Chen G."/>
            <person name="Shen Z."/>
            <person name="Chen S."/>
            <person name="Zhang R."/>
        </authorList>
    </citation>
    <scope>NUCLEOTIDE SEQUENCE</scope>
    <source>
        <strain evidence="2">210</strain>
    </source>
</reference>
<name>A0AAW7DEL1_9FLAO</name>
<feature type="chain" id="PRO_5043958667" description="MORN repeat variant" evidence="1">
    <location>
        <begin position="19"/>
        <end position="377"/>
    </location>
</feature>
<sequence length="377" mass="43970">MKKTTLLFVLFSSIFSYSQDTIFINHRGDTISGKDLSKLEKKRTTKKIVQNNQLKSVIYSNFLIKEKPQASYTGIFQNGKPYDGYFISKIILNEIPLVDFYEKGELKYQYSFDFLEQLDNYQFYEYDQKSVYKNGEIVDGFEFIDNDEGFLLRIGYKNEKANYLEMNLFAMHAFNRFTFDYSGKGIIVKDFEKQTSIKLTEKNNGIFAEVFDENGKLIVNNQQKEVQKSSPNSTTIFKIENNQLKEENISPESLNPLIEKVYKEINPLIVLIYSAVACNRTMKIDDLFNQFAEIFKSNNIQKLFSQESFIEGPNKVLSSLSCNKNGNPDWGIKISETEKKYLVEFYEEGKVTFTKKVNSIDEVQETINSLYKKYEKE</sequence>
<evidence type="ECO:0000256" key="1">
    <source>
        <dbReference type="SAM" id="SignalP"/>
    </source>
</evidence>
<proteinExistence type="predicted"/>
<accession>A0AAW7DEL1</accession>